<dbReference type="GO" id="GO:0008270">
    <property type="term" value="F:zinc ion binding"/>
    <property type="evidence" value="ECO:0007669"/>
    <property type="project" value="UniProtKB-KW"/>
</dbReference>
<keyword evidence="8" id="KW-0804">Transcription</keyword>
<keyword evidence="7" id="KW-0805">Transcription regulation</keyword>
<evidence type="ECO:0000256" key="3">
    <source>
        <dbReference type="ARBA" id="ARBA00022679"/>
    </source>
</evidence>
<dbReference type="GO" id="GO:0061630">
    <property type="term" value="F:ubiquitin protein ligase activity"/>
    <property type="evidence" value="ECO:0007669"/>
    <property type="project" value="UniProtKB-EC"/>
</dbReference>
<feature type="domain" description="RING-type" evidence="11">
    <location>
        <begin position="14"/>
        <end position="53"/>
    </location>
</feature>
<dbReference type="AlphaFoldDB" id="A0A8D0FWJ0"/>
<dbReference type="GO" id="GO:0006513">
    <property type="term" value="P:protein monoubiquitination"/>
    <property type="evidence" value="ECO:0007669"/>
    <property type="project" value="TreeGrafter"/>
</dbReference>
<dbReference type="Gene3D" id="3.30.40.10">
    <property type="entry name" value="Zinc/RING finger domain, C3HC4 (zinc finger)"/>
    <property type="match status" value="1"/>
</dbReference>
<evidence type="ECO:0000256" key="10">
    <source>
        <dbReference type="SAM" id="MobiDB-lite"/>
    </source>
</evidence>
<dbReference type="Proteomes" id="UP000694551">
    <property type="component" value="Unplaced"/>
</dbReference>
<evidence type="ECO:0000256" key="2">
    <source>
        <dbReference type="ARBA" id="ARBA00012483"/>
    </source>
</evidence>
<dbReference type="PROSITE" id="PS50089">
    <property type="entry name" value="ZF_RING_2"/>
    <property type="match status" value="1"/>
</dbReference>
<proteinExistence type="predicted"/>
<name>A0A8D0FWJ0_STROC</name>
<keyword evidence="13" id="KW-1185">Reference proteome</keyword>
<dbReference type="InterPro" id="IPR017907">
    <property type="entry name" value="Znf_RING_CS"/>
</dbReference>
<dbReference type="PANTHER" id="PTHR46077:SF1">
    <property type="entry name" value="TOP1 BINDING ARGININE_SERINE RICH PROTEIN, E3 UBIQUITIN LIGASE"/>
    <property type="match status" value="1"/>
</dbReference>
<dbReference type="PROSITE" id="PS00518">
    <property type="entry name" value="ZF_RING_1"/>
    <property type="match status" value="1"/>
</dbReference>
<dbReference type="SMART" id="SM00184">
    <property type="entry name" value="RING"/>
    <property type="match status" value="1"/>
</dbReference>
<dbReference type="PANTHER" id="PTHR46077">
    <property type="entry name" value="E3 UBIQUITIN-PROTEIN LIGASE TOPORS"/>
    <property type="match status" value="1"/>
</dbReference>
<evidence type="ECO:0000313" key="12">
    <source>
        <dbReference type="Ensembl" id="ENSSOCP00000021311.1"/>
    </source>
</evidence>
<feature type="region of interest" description="Disordered" evidence="10">
    <location>
        <begin position="171"/>
        <end position="203"/>
    </location>
</feature>
<keyword evidence="4" id="KW-0479">Metal-binding</keyword>
<evidence type="ECO:0000256" key="6">
    <source>
        <dbReference type="ARBA" id="ARBA00022833"/>
    </source>
</evidence>
<accession>A0A8D0FWJ0</accession>
<evidence type="ECO:0000259" key="11">
    <source>
        <dbReference type="PROSITE" id="PS50089"/>
    </source>
</evidence>
<evidence type="ECO:0000313" key="13">
    <source>
        <dbReference type="Proteomes" id="UP000694551"/>
    </source>
</evidence>
<dbReference type="InterPro" id="IPR013083">
    <property type="entry name" value="Znf_RING/FYVE/PHD"/>
</dbReference>
<evidence type="ECO:0000256" key="5">
    <source>
        <dbReference type="ARBA" id="ARBA00022771"/>
    </source>
</evidence>
<dbReference type="GO" id="GO:0000209">
    <property type="term" value="P:protein polyubiquitination"/>
    <property type="evidence" value="ECO:0007669"/>
    <property type="project" value="TreeGrafter"/>
</dbReference>
<evidence type="ECO:0000256" key="4">
    <source>
        <dbReference type="ARBA" id="ARBA00022723"/>
    </source>
</evidence>
<keyword evidence="5 9" id="KW-0863">Zinc-finger</keyword>
<comment type="catalytic activity">
    <reaction evidence="1">
        <text>S-ubiquitinyl-[E2 ubiquitin-conjugating enzyme]-L-cysteine + [acceptor protein]-L-lysine = [E2 ubiquitin-conjugating enzyme]-L-cysteine + N(6)-ubiquitinyl-[acceptor protein]-L-lysine.</text>
        <dbReference type="EC" id="2.3.2.27"/>
    </reaction>
</comment>
<evidence type="ECO:0000256" key="1">
    <source>
        <dbReference type="ARBA" id="ARBA00000900"/>
    </source>
</evidence>
<keyword evidence="6" id="KW-0862">Zinc</keyword>
<dbReference type="SUPFAM" id="SSF57850">
    <property type="entry name" value="RING/U-box"/>
    <property type="match status" value="1"/>
</dbReference>
<dbReference type="EC" id="2.3.2.27" evidence="2"/>
<keyword evidence="3" id="KW-0808">Transferase</keyword>
<organism evidence="12 13">
    <name type="scientific">Strix occidentalis caurina</name>
    <name type="common">northern spotted owl</name>
    <dbReference type="NCBI Taxonomy" id="311401"/>
    <lineage>
        <taxon>Eukaryota</taxon>
        <taxon>Metazoa</taxon>
        <taxon>Chordata</taxon>
        <taxon>Craniata</taxon>
        <taxon>Vertebrata</taxon>
        <taxon>Euteleostomi</taxon>
        <taxon>Archelosauria</taxon>
        <taxon>Archosauria</taxon>
        <taxon>Dinosauria</taxon>
        <taxon>Saurischia</taxon>
        <taxon>Theropoda</taxon>
        <taxon>Coelurosauria</taxon>
        <taxon>Aves</taxon>
        <taxon>Neognathae</taxon>
        <taxon>Neoaves</taxon>
        <taxon>Telluraves</taxon>
        <taxon>Strigiformes</taxon>
        <taxon>Strigidae</taxon>
        <taxon>Strix</taxon>
    </lineage>
</organism>
<reference evidence="12" key="1">
    <citation type="submission" date="2025-08" db="UniProtKB">
        <authorList>
            <consortium name="Ensembl"/>
        </authorList>
    </citation>
    <scope>IDENTIFICATION</scope>
</reference>
<evidence type="ECO:0000256" key="9">
    <source>
        <dbReference type="PROSITE-ProRule" id="PRU00175"/>
    </source>
</evidence>
<evidence type="ECO:0000256" key="7">
    <source>
        <dbReference type="ARBA" id="ARBA00023015"/>
    </source>
</evidence>
<dbReference type="Pfam" id="PF13923">
    <property type="entry name" value="zf-C3HC4_2"/>
    <property type="match status" value="1"/>
</dbReference>
<dbReference type="Ensembl" id="ENSSOCT00000021843.1">
    <property type="protein sequence ID" value="ENSSOCP00000021311.1"/>
    <property type="gene ID" value="ENSSOCG00000015902.1"/>
</dbReference>
<dbReference type="InterPro" id="IPR001841">
    <property type="entry name" value="Znf_RING"/>
</dbReference>
<reference evidence="12" key="2">
    <citation type="submission" date="2025-09" db="UniProtKB">
        <authorList>
            <consortium name="Ensembl"/>
        </authorList>
    </citation>
    <scope>IDENTIFICATION</scope>
</reference>
<protein>
    <recommendedName>
        <fullName evidence="2">RING-type E3 ubiquitin transferase</fullName>
        <ecNumber evidence="2">2.3.2.27</ecNumber>
    </recommendedName>
</protein>
<evidence type="ECO:0000256" key="8">
    <source>
        <dbReference type="ARBA" id="ARBA00023163"/>
    </source>
</evidence>
<sequence>CHVTVRWSVTEWSCPICGETRDGAAYVTPCLHKFCLGCIVRWAKRKASCPLCRQTVRSIVYSVRSEEDCLEMTFRQRPSHPSVAGHQDEQQAADSVPVGGFLERSWVVDLAQADIIATSVPLRPGREGLGEGAVDLPAAPDSDVCAPAGRCRGRAVQGVLHAAAGAPGLPGCQGAGAQPRGHPWTLQPTSSHAAGDARVTRSP</sequence>